<evidence type="ECO:0000256" key="1">
    <source>
        <dbReference type="ARBA" id="ARBA00010540"/>
    </source>
</evidence>
<evidence type="ECO:0000256" key="5">
    <source>
        <dbReference type="ARBA" id="ARBA00022741"/>
    </source>
</evidence>
<feature type="site" description="Transition state stabilizer" evidence="12">
    <location>
        <position position="31"/>
    </location>
</feature>
<dbReference type="Gene3D" id="3.40.1160.10">
    <property type="entry name" value="Acetylglutamate kinase-like"/>
    <property type="match status" value="1"/>
</dbReference>
<comment type="similarity">
    <text evidence="1 10">Belongs to the isopentenyl phosphate kinase family.</text>
</comment>
<gene>
    <name evidence="14" type="ORF">APGBGGHG_00022</name>
    <name evidence="15" type="ORF">DEHNNBFE_00022</name>
</gene>
<evidence type="ECO:0000256" key="10">
    <source>
        <dbReference type="PIRNR" id="PIRNR016496"/>
    </source>
</evidence>
<feature type="binding site" evidence="11">
    <location>
        <begin position="22"/>
        <end position="26"/>
    </location>
    <ligand>
        <name>ATP</name>
        <dbReference type="ChEBI" id="CHEBI:30616"/>
    </ligand>
</feature>
<evidence type="ECO:0000256" key="3">
    <source>
        <dbReference type="ARBA" id="ARBA00017267"/>
    </source>
</evidence>
<dbReference type="CDD" id="cd04241">
    <property type="entry name" value="AAK_FomA-like"/>
    <property type="match status" value="1"/>
</dbReference>
<dbReference type="EMBL" id="MT630655">
    <property type="protein sequence ID" value="QNO41666.1"/>
    <property type="molecule type" value="Genomic_DNA"/>
</dbReference>
<dbReference type="AlphaFoldDB" id="A0A7G9Y0Y2"/>
<dbReference type="SUPFAM" id="SSF53633">
    <property type="entry name" value="Carbamate kinase-like"/>
    <property type="match status" value="1"/>
</dbReference>
<feature type="binding site" evidence="11">
    <location>
        <position position="71"/>
    </location>
    <ligand>
        <name>substrate</name>
    </ligand>
</feature>
<proteinExistence type="inferred from homology"/>
<dbReference type="NCBIfam" id="NF040647">
    <property type="entry name" value="IPPK_Arch"/>
    <property type="match status" value="1"/>
</dbReference>
<evidence type="ECO:0000313" key="15">
    <source>
        <dbReference type="EMBL" id="QNO41666.1"/>
    </source>
</evidence>
<feature type="binding site" evidence="11">
    <location>
        <position position="233"/>
    </location>
    <ligand>
        <name>ATP</name>
        <dbReference type="ChEBI" id="CHEBI:30616"/>
    </ligand>
</feature>
<feature type="binding site" evidence="11">
    <location>
        <position position="76"/>
    </location>
    <ligand>
        <name>substrate</name>
    </ligand>
</feature>
<evidence type="ECO:0000256" key="9">
    <source>
        <dbReference type="ARBA" id="ARBA00049063"/>
    </source>
</evidence>
<dbReference type="PIRSF" id="PIRSF016496">
    <property type="entry name" value="Kin_FomA"/>
    <property type="match status" value="1"/>
</dbReference>
<accession>A0A7G9Y0Y2</accession>
<dbReference type="InterPro" id="IPR024192">
    <property type="entry name" value="Fosfomycin_R_FomA-type"/>
</dbReference>
<name>A0A7G9Y0Y2_9EURY</name>
<dbReference type="InterPro" id="IPR036393">
    <property type="entry name" value="AceGlu_kinase-like_sf"/>
</dbReference>
<dbReference type="GO" id="GO:0016301">
    <property type="term" value="F:kinase activity"/>
    <property type="evidence" value="ECO:0007669"/>
    <property type="project" value="UniProtKB-KW"/>
</dbReference>
<dbReference type="InterPro" id="IPR001048">
    <property type="entry name" value="Asp/Glu/Uridylate_kinase"/>
</dbReference>
<keyword evidence="5 10" id="KW-0547">Nucleotide-binding</keyword>
<evidence type="ECO:0000256" key="6">
    <source>
        <dbReference type="ARBA" id="ARBA00022777"/>
    </source>
</evidence>
<feature type="binding site" evidence="11">
    <location>
        <position position="229"/>
    </location>
    <ligand>
        <name>ATP</name>
        <dbReference type="ChEBI" id="CHEBI:30616"/>
    </ligand>
</feature>
<dbReference type="EMBL" id="MT630608">
    <property type="protein sequence ID" value="QNO41239.1"/>
    <property type="molecule type" value="Genomic_DNA"/>
</dbReference>
<dbReference type="GO" id="GO:0102043">
    <property type="term" value="F:isopentenyl phosphate kinase activity"/>
    <property type="evidence" value="ECO:0007669"/>
    <property type="project" value="UniProtKB-EC"/>
</dbReference>
<keyword evidence="6 10" id="KW-0418">Kinase</keyword>
<organism evidence="15">
    <name type="scientific">Candidatus Methanogaster sp. ANME-2c ERB4</name>
    <dbReference type="NCBI Taxonomy" id="2759911"/>
    <lineage>
        <taxon>Archaea</taxon>
        <taxon>Methanobacteriati</taxon>
        <taxon>Methanobacteriota</taxon>
        <taxon>Stenosarchaea group</taxon>
        <taxon>Methanomicrobia</taxon>
        <taxon>Methanosarcinales</taxon>
        <taxon>ANME-2 cluster</taxon>
        <taxon>Candidatus Methanogasteraceae</taxon>
        <taxon>Candidatus Methanogaster</taxon>
    </lineage>
</organism>
<evidence type="ECO:0000256" key="4">
    <source>
        <dbReference type="ARBA" id="ARBA00022679"/>
    </source>
</evidence>
<comment type="catalytic activity">
    <reaction evidence="9 10">
        <text>isopentenyl phosphate + ATP = isopentenyl diphosphate + ADP</text>
        <dbReference type="Rhea" id="RHEA:33963"/>
        <dbReference type="ChEBI" id="CHEBI:30616"/>
        <dbReference type="ChEBI" id="CHEBI:65078"/>
        <dbReference type="ChEBI" id="CHEBI:128769"/>
        <dbReference type="ChEBI" id="CHEBI:456216"/>
        <dbReference type="EC" id="2.7.4.26"/>
    </reaction>
</comment>
<dbReference type="PANTHER" id="PTHR43654">
    <property type="entry name" value="GLUTAMATE 5-KINASE"/>
    <property type="match status" value="1"/>
</dbReference>
<dbReference type="GO" id="GO:0005524">
    <property type="term" value="F:ATP binding"/>
    <property type="evidence" value="ECO:0007669"/>
    <property type="project" value="UniProtKB-KW"/>
</dbReference>
<evidence type="ECO:0000256" key="12">
    <source>
        <dbReference type="PIRSR" id="PIRSR016496-2"/>
    </source>
</evidence>
<keyword evidence="4 10" id="KW-0808">Transferase</keyword>
<keyword evidence="7 10" id="KW-0067">ATP-binding</keyword>
<evidence type="ECO:0000256" key="7">
    <source>
        <dbReference type="ARBA" id="ARBA00022840"/>
    </source>
</evidence>
<protein>
    <recommendedName>
        <fullName evidence="3 10">Isopentenyl phosphate kinase</fullName>
        <shortName evidence="10">IPK</shortName>
        <ecNumber evidence="2 10">2.7.4.26</ecNumber>
    </recommendedName>
</protein>
<sequence length="273" mass="28687">MHFNSQFHQNTSIMTAFPTILKLGGSILTEKTDTPTPKPAAIRRCAREIASSISQDSPVGAGGPLIIIHGAGSFGHPQAKKHSKPAGFTNSGIIEIHRAVSSLNDLVIDALVENRVPAVPLHPFGCMVTENGRIAEMETDQIAIMLSRGIVPVLHGDVVMDLKTGASIVSGDQLATYLAVKFKAARVGLGTAVDGVLADGAVIPLITPANFKSLRPHIQGSEGIDVTGGMLGKVLELLAIKTDINSYIFNASKEDVIARFLSGDEPGTRVAKG</sequence>
<evidence type="ECO:0000256" key="2">
    <source>
        <dbReference type="ARBA" id="ARBA00012908"/>
    </source>
</evidence>
<dbReference type="GO" id="GO:0016114">
    <property type="term" value="P:terpenoid biosynthetic process"/>
    <property type="evidence" value="ECO:0007669"/>
    <property type="project" value="TreeGrafter"/>
</dbReference>
<comment type="function">
    <text evidence="10">Catalyzes the formation of isopentenyl diphosphate (IPP), the building block of all isoprenoids.</text>
</comment>
<comment type="subunit">
    <text evidence="10">Homodimer.</text>
</comment>
<feature type="binding site" evidence="11">
    <location>
        <position position="72"/>
    </location>
    <ligand>
        <name>ATP</name>
        <dbReference type="ChEBI" id="CHEBI:30616"/>
    </ligand>
</feature>
<keyword evidence="8" id="KW-0414">Isoprene biosynthesis</keyword>
<dbReference type="PANTHER" id="PTHR43654:SF1">
    <property type="entry name" value="ISOPENTENYL PHOSPHATE KINASE"/>
    <property type="match status" value="1"/>
</dbReference>
<feature type="binding site" evidence="11">
    <location>
        <position position="171"/>
    </location>
    <ligand>
        <name>substrate</name>
    </ligand>
</feature>
<evidence type="ECO:0000313" key="14">
    <source>
        <dbReference type="EMBL" id="QNO41239.1"/>
    </source>
</evidence>
<reference evidence="15" key="1">
    <citation type="submission" date="2020-06" db="EMBL/GenBank/DDBJ databases">
        <title>Unique genomic features of the anaerobic methanotrophic archaea.</title>
        <authorList>
            <person name="Chadwick G.L."/>
            <person name="Skennerton C.T."/>
            <person name="Laso-Perez R."/>
            <person name="Leu A.O."/>
            <person name="Speth D.R."/>
            <person name="Yu H."/>
            <person name="Morgan-Lang C."/>
            <person name="Hatzenpichler R."/>
            <person name="Goudeau D."/>
            <person name="Malmstrom R."/>
            <person name="Brazelton W.J."/>
            <person name="Woyke T."/>
            <person name="Hallam S.J."/>
            <person name="Tyson G.W."/>
            <person name="Wegener G."/>
            <person name="Boetius A."/>
            <person name="Orphan V."/>
        </authorList>
    </citation>
    <scope>NUCLEOTIDE SEQUENCE</scope>
</reference>
<evidence type="ECO:0000259" key="13">
    <source>
        <dbReference type="Pfam" id="PF00696"/>
    </source>
</evidence>
<dbReference type="GO" id="GO:0005829">
    <property type="term" value="C:cytosol"/>
    <property type="evidence" value="ECO:0007669"/>
    <property type="project" value="TreeGrafter"/>
</dbReference>
<dbReference type="Pfam" id="PF00696">
    <property type="entry name" value="AA_kinase"/>
    <property type="match status" value="1"/>
</dbReference>
<feature type="domain" description="Aspartate/glutamate/uridylate kinase" evidence="13">
    <location>
        <begin position="19"/>
        <end position="250"/>
    </location>
</feature>
<dbReference type="EC" id="2.7.4.26" evidence="2 10"/>
<evidence type="ECO:0000256" key="8">
    <source>
        <dbReference type="ARBA" id="ARBA00023229"/>
    </source>
</evidence>
<evidence type="ECO:0000256" key="11">
    <source>
        <dbReference type="PIRSR" id="PIRSR016496-1"/>
    </source>
</evidence>